<gene>
    <name evidence="3" type="ORF">DYL72_14035</name>
</gene>
<organism evidence="3 4">
    <name type="scientific">Vibrio anguillarum</name>
    <name type="common">Listonella anguillarum</name>
    <dbReference type="NCBI Taxonomy" id="55601"/>
    <lineage>
        <taxon>Bacteria</taxon>
        <taxon>Pseudomonadati</taxon>
        <taxon>Pseudomonadota</taxon>
        <taxon>Gammaproteobacteria</taxon>
        <taxon>Vibrionales</taxon>
        <taxon>Vibrionaceae</taxon>
        <taxon>Vibrio</taxon>
    </lineage>
</organism>
<dbReference type="RefSeq" id="WP_019282186.1">
    <property type="nucleotide sequence ID" value="NZ_CP023054.1"/>
</dbReference>
<evidence type="ECO:0000259" key="2">
    <source>
        <dbReference type="Pfam" id="PF14706"/>
    </source>
</evidence>
<name>A0A289GB68_VIBAN</name>
<sequence>MTYIEPTLWAQKQFGQAHLNDPRRTQRLVALAASLAEQPGVPVSKLIISPADMEGAYRFIRNEQIKAEDIAEAGFHVTAQEALEQQTLLALEDTTSLSYSHRSIQDELGHSNQGNRNRAMFIHSTLLFAPETQVVVGLIEQQRWTRDIEKRGQGHQYATRPYKEKESYKWEQASRHVAERLGDKISDVISVCDREADLFEYLTYKQEQQQRFLVRSMQSRCIKEHDNRLYDYASKLQPAGERVLDIPQKGGRKARTVHLDIKYAPVTLKSPAKKKEFNNISLYYVGCIEQGESNDKLAWHLLTSEPVTSREEALKIVSYYELRWLIEDFHKVWKSEGTQVEQLRMQSKDNLERLSVILAFIATRLLQLRFMNESDELSKRSCEPILKGKAWKLMWLKLERKGLPKEAPDISWAYRGIARLGGWKNTKRTGRAPIKTLWQGWFRLQTILEGYELAKSLDSPDL</sequence>
<dbReference type="InterPro" id="IPR038215">
    <property type="entry name" value="TN5-like_N_sf"/>
</dbReference>
<dbReference type="AlphaFoldDB" id="A0A289GB68"/>
<dbReference type="Pfam" id="PF01609">
    <property type="entry name" value="DDE_Tnp_1"/>
    <property type="match status" value="1"/>
</dbReference>
<dbReference type="InterPro" id="IPR014735">
    <property type="entry name" value="Transposase_Tn5-like_N"/>
</dbReference>
<dbReference type="InterPro" id="IPR014737">
    <property type="entry name" value="Transposase_Tn5-like_C"/>
</dbReference>
<evidence type="ECO:0000313" key="3">
    <source>
        <dbReference type="EMBL" id="AZS26035.1"/>
    </source>
</evidence>
<dbReference type="GO" id="GO:0006313">
    <property type="term" value="P:DNA transposition"/>
    <property type="evidence" value="ECO:0007669"/>
    <property type="project" value="InterPro"/>
</dbReference>
<dbReference type="InterPro" id="IPR002559">
    <property type="entry name" value="Transposase_11"/>
</dbReference>
<dbReference type="Gene3D" id="1.10.740.10">
    <property type="entry name" value="Transferase Inhibitor Protein From Tn5, Chain"/>
    <property type="match status" value="1"/>
</dbReference>
<evidence type="ECO:0000259" key="1">
    <source>
        <dbReference type="Pfam" id="PF01609"/>
    </source>
</evidence>
<evidence type="ECO:0000313" key="4">
    <source>
        <dbReference type="Proteomes" id="UP000256923"/>
    </source>
</evidence>
<dbReference type="PANTHER" id="PTHR37319">
    <property type="entry name" value="TRANSPOSASE"/>
    <property type="match status" value="1"/>
</dbReference>
<feature type="domain" description="Transposase Tn5-like N-terminal" evidence="2">
    <location>
        <begin position="8"/>
        <end position="65"/>
    </location>
</feature>
<dbReference type="Pfam" id="PF14706">
    <property type="entry name" value="Tnp_DNA_bind"/>
    <property type="match status" value="1"/>
</dbReference>
<reference evidence="3 4" key="1">
    <citation type="submission" date="2018-12" db="EMBL/GenBank/DDBJ databases">
        <title>Characterization and Draft Genome of Vibrio anguillarum J360 Marine Pathogen Isolated from an Outbreak in Lumpfish (Cyclopterus lumpus).</title>
        <authorList>
            <person name="Vasquez J.I."/>
            <person name="Cao T."/>
            <person name="Chakraborty S."/>
            <person name="Gnanagobal H."/>
            <person name="Wescot J."/>
            <person name="Boyce D."/>
            <person name="Santander J."/>
        </authorList>
    </citation>
    <scope>NUCLEOTIDE SEQUENCE [LARGE SCALE GENOMIC DNA]</scope>
    <source>
        <strain evidence="3 4">J360</strain>
    </source>
</reference>
<dbReference type="PANTHER" id="PTHR37319:SF1">
    <property type="entry name" value="TRANSPOSASE TN5 DIMERISATION DOMAIN-CONTAINING PROTEIN"/>
    <property type="match status" value="1"/>
</dbReference>
<dbReference type="InterPro" id="IPR054836">
    <property type="entry name" value="Tn5_transposase"/>
</dbReference>
<proteinExistence type="predicted"/>
<accession>A0A289GB68</accession>
<dbReference type="InterPro" id="IPR047768">
    <property type="entry name" value="Tn5p-like"/>
</dbReference>
<dbReference type="Gene3D" id="3.90.350.10">
    <property type="entry name" value="Transposase Inhibitor Protein From Tn5, Chain A, domain 1"/>
    <property type="match status" value="1"/>
</dbReference>
<feature type="domain" description="Transposase IS4-like" evidence="1">
    <location>
        <begin position="220"/>
        <end position="361"/>
    </location>
</feature>
<dbReference type="EMBL" id="CP034672">
    <property type="protein sequence ID" value="AZS26035.1"/>
    <property type="molecule type" value="Genomic_DNA"/>
</dbReference>
<dbReference type="InterPro" id="IPR012337">
    <property type="entry name" value="RNaseH-like_sf"/>
</dbReference>
<dbReference type="Proteomes" id="UP000256923">
    <property type="component" value="Chromosome 1"/>
</dbReference>
<dbReference type="NCBIfam" id="NF033590">
    <property type="entry name" value="transpos_IS4_3"/>
    <property type="match status" value="1"/>
</dbReference>
<dbReference type="GO" id="GO:0004803">
    <property type="term" value="F:transposase activity"/>
    <property type="evidence" value="ECO:0007669"/>
    <property type="project" value="InterPro"/>
</dbReference>
<dbReference type="Gene3D" id="1.10.246.40">
    <property type="entry name" value="Tn5 transposase, domain 1"/>
    <property type="match status" value="1"/>
</dbReference>
<protein>
    <submittedName>
        <fullName evidence="3">IS4 family transposase</fullName>
    </submittedName>
</protein>
<dbReference type="SUPFAM" id="SSF53098">
    <property type="entry name" value="Ribonuclease H-like"/>
    <property type="match status" value="1"/>
</dbReference>
<dbReference type="GO" id="GO:0003677">
    <property type="term" value="F:DNA binding"/>
    <property type="evidence" value="ECO:0007669"/>
    <property type="project" value="InterPro"/>
</dbReference>